<sequence length="65" mass="7279">MIIKTKGSLIATLGEVAQHSFQKKRDGYKKQGKSLVYLDERGFAKDIAAIIAYWRTYVRTATAGD</sequence>
<evidence type="ECO:0000313" key="2">
    <source>
        <dbReference type="Proteomes" id="UP000261875"/>
    </source>
</evidence>
<organism evidence="1 2">
    <name type="scientific">Candidatus Fukatsuia symbiotica</name>
    <dbReference type="NCBI Taxonomy" id="1878942"/>
    <lineage>
        <taxon>Bacteria</taxon>
        <taxon>Pseudomonadati</taxon>
        <taxon>Pseudomonadota</taxon>
        <taxon>Gammaproteobacteria</taxon>
        <taxon>Enterobacterales</taxon>
        <taxon>Yersiniaceae</taxon>
        <taxon>Candidatus Fukatsuia</taxon>
    </lineage>
</organism>
<dbReference type="EMBL" id="CP021659">
    <property type="protein sequence ID" value="AWK13680.1"/>
    <property type="molecule type" value="Genomic_DNA"/>
</dbReference>
<evidence type="ECO:0000313" key="1">
    <source>
        <dbReference type="EMBL" id="AWK13680.1"/>
    </source>
</evidence>
<reference evidence="1 2" key="1">
    <citation type="submission" date="2017-05" db="EMBL/GenBank/DDBJ databases">
        <title>Genome sequence of Candidatus Fukatsuia symbiotica and Candidatus Hamiltonella defensa from Acyrthosiphon pisum strain 5D.</title>
        <authorList>
            <person name="Patel V.A."/>
            <person name="Chevignon G."/>
            <person name="Russell J.A."/>
            <person name="Oliver K.M."/>
        </authorList>
    </citation>
    <scope>NUCLEOTIDE SEQUENCE [LARGE SCALE GENOMIC DNA]</scope>
    <source>
        <strain evidence="1 2">5D</strain>
    </source>
</reference>
<accession>A0A2U8I3H6</accession>
<proteinExistence type="predicted"/>
<keyword evidence="2" id="KW-1185">Reference proteome</keyword>
<gene>
    <name evidence="1" type="ORF">CCS41_02940</name>
</gene>
<dbReference type="KEGG" id="fsm:CCS41_02940"/>
<dbReference type="AlphaFoldDB" id="A0A2U8I3H6"/>
<protein>
    <submittedName>
        <fullName evidence="1">Uncharacterized protein</fullName>
    </submittedName>
</protein>
<name>A0A2U8I3H6_9GAMM</name>
<dbReference type="Proteomes" id="UP000261875">
    <property type="component" value="Chromosome"/>
</dbReference>